<keyword evidence="2" id="KW-0343">GTPase activation</keyword>
<dbReference type="SMART" id="SM00105">
    <property type="entry name" value="ArfGap"/>
    <property type="match status" value="1"/>
</dbReference>
<feature type="domain" description="PH" evidence="9">
    <location>
        <begin position="255"/>
        <end position="360"/>
    </location>
</feature>
<dbReference type="GO" id="GO:1902936">
    <property type="term" value="F:phosphatidylinositol bisphosphate binding"/>
    <property type="evidence" value="ECO:0007669"/>
    <property type="project" value="InterPro"/>
</dbReference>
<dbReference type="InterPro" id="IPR038508">
    <property type="entry name" value="ArfGAP_dom_sf"/>
</dbReference>
<dbReference type="eggNOG" id="KOG0703">
    <property type="taxonomic scope" value="Eukaryota"/>
</dbReference>
<dbReference type="InterPro" id="IPR001849">
    <property type="entry name" value="PH_domain"/>
</dbReference>
<dbReference type="GO" id="GO:0005096">
    <property type="term" value="F:GTPase activator activity"/>
    <property type="evidence" value="ECO:0007669"/>
    <property type="project" value="UniProtKB-KW"/>
</dbReference>
<comment type="subcellular location">
    <subcellularLocation>
        <location evidence="1">Cytoplasm</location>
    </subcellularLocation>
</comment>
<keyword evidence="4" id="KW-0479">Metal-binding</keyword>
<keyword evidence="3" id="KW-0963">Cytoplasm</keyword>
<dbReference type="InterPro" id="IPR001164">
    <property type="entry name" value="ArfGAP_dom"/>
</dbReference>
<keyword evidence="5" id="KW-0677">Repeat</keyword>
<evidence type="ECO:0000256" key="4">
    <source>
        <dbReference type="ARBA" id="ARBA00022723"/>
    </source>
</evidence>
<dbReference type="InterPro" id="IPR037851">
    <property type="entry name" value="PH2_ADAP"/>
</dbReference>
<sequence>MAGGEDRSVKALKDVWKRPENTLCADCGKPDPDWASYTLGVFICLSCSGIHRNIPSISKVKSLRMDHWEVAQVQFLAQHGNGVGKATYEAHIPIYYYQPTYADCQVLREQWIRSKYEWKDFTEPGRYVLYSDGLKEGILWKRGRDNGQFLPRKFILSEKDGCLKYFIKQDAKEPKINIKIDVINATFQPAKVGNPNGLQITYLKDNKTRNIFVYHENGKEIVDWFNAIRSVQFHYLKVAFPMASDNEIKSRLTRNFLKEGYMEKTGPKQKEAFKKRWFTLDHRRLMYFKDPLDAFAKGEVFVGSGENGYSVKPGLPAGMQGSFSWPHGLTIVTPDRDYLFTCETESEQQEWIAAFRRVIEFPMTPQEYAIEAYFKTSASPAPGHGIHPVTCFLYWVTLLPELCKYKICLQLHSMAAPHY</sequence>
<evidence type="ECO:0000313" key="11">
    <source>
        <dbReference type="EMBL" id="KYO36355.1"/>
    </source>
</evidence>
<evidence type="ECO:0000256" key="1">
    <source>
        <dbReference type="ARBA" id="ARBA00004496"/>
    </source>
</evidence>
<protein>
    <submittedName>
        <fullName evidence="11">Arf-GAP with dual PH domain-containing protein 1</fullName>
    </submittedName>
</protein>
<organism evidence="11 12">
    <name type="scientific">Alligator mississippiensis</name>
    <name type="common">American alligator</name>
    <dbReference type="NCBI Taxonomy" id="8496"/>
    <lineage>
        <taxon>Eukaryota</taxon>
        <taxon>Metazoa</taxon>
        <taxon>Chordata</taxon>
        <taxon>Craniata</taxon>
        <taxon>Vertebrata</taxon>
        <taxon>Euteleostomi</taxon>
        <taxon>Archelosauria</taxon>
        <taxon>Archosauria</taxon>
        <taxon>Crocodylia</taxon>
        <taxon>Alligatoridae</taxon>
        <taxon>Alligatorinae</taxon>
        <taxon>Alligator</taxon>
    </lineage>
</organism>
<dbReference type="STRING" id="8496.A0A151NIL2"/>
<dbReference type="PRINTS" id="PR00405">
    <property type="entry name" value="REVINTRACTNG"/>
</dbReference>
<dbReference type="Pfam" id="PF01412">
    <property type="entry name" value="ArfGap"/>
    <property type="match status" value="1"/>
</dbReference>
<evidence type="ECO:0000259" key="10">
    <source>
        <dbReference type="PROSITE" id="PS50115"/>
    </source>
</evidence>
<dbReference type="Proteomes" id="UP000050525">
    <property type="component" value="Unassembled WGS sequence"/>
</dbReference>
<dbReference type="GO" id="GO:0005547">
    <property type="term" value="F:phosphatidylinositol-3,4,5-trisphosphate binding"/>
    <property type="evidence" value="ECO:0007669"/>
    <property type="project" value="TreeGrafter"/>
</dbReference>
<dbReference type="FunFam" id="1.10.220.150:FF:000011">
    <property type="entry name" value="Arf-GAP with dual PH domain-containing protein 1"/>
    <property type="match status" value="1"/>
</dbReference>
<dbReference type="CDD" id="cd13252">
    <property type="entry name" value="PH1_ADAP"/>
    <property type="match status" value="1"/>
</dbReference>
<reference evidence="11 12" key="1">
    <citation type="journal article" date="2012" name="Genome Biol.">
        <title>Sequencing three crocodilian genomes to illuminate the evolution of archosaurs and amniotes.</title>
        <authorList>
            <person name="St John J.A."/>
            <person name="Braun E.L."/>
            <person name="Isberg S.R."/>
            <person name="Miles L.G."/>
            <person name="Chong A.Y."/>
            <person name="Gongora J."/>
            <person name="Dalzell P."/>
            <person name="Moran C."/>
            <person name="Bed'hom B."/>
            <person name="Abzhanov A."/>
            <person name="Burgess S.C."/>
            <person name="Cooksey A.M."/>
            <person name="Castoe T.A."/>
            <person name="Crawford N.G."/>
            <person name="Densmore L.D."/>
            <person name="Drew J.C."/>
            <person name="Edwards S.V."/>
            <person name="Faircloth B.C."/>
            <person name="Fujita M.K."/>
            <person name="Greenwold M.J."/>
            <person name="Hoffmann F.G."/>
            <person name="Howard J.M."/>
            <person name="Iguchi T."/>
            <person name="Janes D.E."/>
            <person name="Khan S.Y."/>
            <person name="Kohno S."/>
            <person name="de Koning A.J."/>
            <person name="Lance S.L."/>
            <person name="McCarthy F.M."/>
            <person name="McCormack J.E."/>
            <person name="Merchant M.E."/>
            <person name="Peterson D.G."/>
            <person name="Pollock D.D."/>
            <person name="Pourmand N."/>
            <person name="Raney B.J."/>
            <person name="Roessler K.A."/>
            <person name="Sanford J.R."/>
            <person name="Sawyer R.H."/>
            <person name="Schmidt C.J."/>
            <person name="Triplett E.W."/>
            <person name="Tuberville T.D."/>
            <person name="Venegas-Anaya M."/>
            <person name="Howard J.T."/>
            <person name="Jarvis E.D."/>
            <person name="Guillette L.J.Jr."/>
            <person name="Glenn T.C."/>
            <person name="Green R.E."/>
            <person name="Ray D.A."/>
        </authorList>
    </citation>
    <scope>NUCLEOTIDE SEQUENCE [LARGE SCALE GENOMIC DNA]</scope>
    <source>
        <strain evidence="11">KSC_2009_1</strain>
    </source>
</reference>
<dbReference type="SUPFAM" id="SSF50729">
    <property type="entry name" value="PH domain-like"/>
    <property type="match status" value="2"/>
</dbReference>
<dbReference type="FunFam" id="2.30.29.30:FF:000099">
    <property type="entry name" value="Arf-GAP with dual PH domain-containing protein 1"/>
    <property type="match status" value="1"/>
</dbReference>
<feature type="domain" description="Arf-GAP" evidence="10">
    <location>
        <begin position="6"/>
        <end position="123"/>
    </location>
</feature>
<evidence type="ECO:0000256" key="7">
    <source>
        <dbReference type="ARBA" id="ARBA00022833"/>
    </source>
</evidence>
<keyword evidence="6 8" id="KW-0863">Zinc-finger</keyword>
<dbReference type="SMART" id="SM00233">
    <property type="entry name" value="PH"/>
    <property type="match status" value="2"/>
</dbReference>
<dbReference type="EMBL" id="AKHW03002956">
    <property type="protein sequence ID" value="KYO36355.1"/>
    <property type="molecule type" value="Genomic_DNA"/>
</dbReference>
<dbReference type="Gene3D" id="2.30.29.30">
    <property type="entry name" value="Pleckstrin-homology domain (PH domain)/Phosphotyrosine-binding domain (PTB)"/>
    <property type="match status" value="2"/>
</dbReference>
<feature type="domain" description="PH" evidence="9">
    <location>
        <begin position="132"/>
        <end position="233"/>
    </location>
</feature>
<dbReference type="AlphaFoldDB" id="A0A151NIL2"/>
<dbReference type="InterPro" id="IPR052589">
    <property type="entry name" value="Arf-GAP_dual-PH_domain"/>
</dbReference>
<dbReference type="PROSITE" id="PS50003">
    <property type="entry name" value="PH_DOMAIN"/>
    <property type="match status" value="2"/>
</dbReference>
<dbReference type="InterPro" id="IPR011993">
    <property type="entry name" value="PH-like_dom_sf"/>
</dbReference>
<dbReference type="InterPro" id="IPR037278">
    <property type="entry name" value="ARFGAP/RecO"/>
</dbReference>
<dbReference type="CDD" id="cd08832">
    <property type="entry name" value="ArfGap_ADAP"/>
    <property type="match status" value="1"/>
</dbReference>
<dbReference type="FunFam" id="2.30.29.30:FF:000080">
    <property type="entry name" value="Arf-GAP with dual PH domain-containing protein 1"/>
    <property type="match status" value="1"/>
</dbReference>
<dbReference type="PROSITE" id="PS50115">
    <property type="entry name" value="ARFGAP"/>
    <property type="match status" value="1"/>
</dbReference>
<dbReference type="InterPro" id="IPR037849">
    <property type="entry name" value="PH1_ADAP"/>
</dbReference>
<evidence type="ECO:0000256" key="2">
    <source>
        <dbReference type="ARBA" id="ARBA00022468"/>
    </source>
</evidence>
<evidence type="ECO:0000256" key="8">
    <source>
        <dbReference type="PROSITE-ProRule" id="PRU00288"/>
    </source>
</evidence>
<dbReference type="Pfam" id="PF00169">
    <property type="entry name" value="PH"/>
    <property type="match status" value="2"/>
</dbReference>
<evidence type="ECO:0000313" key="12">
    <source>
        <dbReference type="Proteomes" id="UP000050525"/>
    </source>
</evidence>
<gene>
    <name evidence="11" type="primary">ADAP1</name>
    <name evidence="11" type="ORF">Y1Q_0024112</name>
</gene>
<name>A0A151NIL2_ALLMI</name>
<dbReference type="GO" id="GO:0008270">
    <property type="term" value="F:zinc ion binding"/>
    <property type="evidence" value="ECO:0007669"/>
    <property type="project" value="UniProtKB-KW"/>
</dbReference>
<keyword evidence="12" id="KW-1185">Reference proteome</keyword>
<dbReference type="PANTHER" id="PTHR46021:SF1">
    <property type="entry name" value="ARFGAP WITH DUAL PH DOMAINS 1"/>
    <property type="match status" value="1"/>
</dbReference>
<dbReference type="CDD" id="cd01251">
    <property type="entry name" value="PH2_ADAP"/>
    <property type="match status" value="1"/>
</dbReference>
<keyword evidence="7" id="KW-0862">Zinc</keyword>
<evidence type="ECO:0000256" key="6">
    <source>
        <dbReference type="ARBA" id="ARBA00022771"/>
    </source>
</evidence>
<dbReference type="SUPFAM" id="SSF57863">
    <property type="entry name" value="ArfGap/RecO-like zinc finger"/>
    <property type="match status" value="1"/>
</dbReference>
<dbReference type="Gene3D" id="1.10.220.150">
    <property type="entry name" value="Arf GTPase activating protein"/>
    <property type="match status" value="1"/>
</dbReference>
<evidence type="ECO:0000259" key="9">
    <source>
        <dbReference type="PROSITE" id="PS50003"/>
    </source>
</evidence>
<proteinExistence type="predicted"/>
<dbReference type="GO" id="GO:0005886">
    <property type="term" value="C:plasma membrane"/>
    <property type="evidence" value="ECO:0007669"/>
    <property type="project" value="TreeGrafter"/>
</dbReference>
<comment type="caution">
    <text evidence="11">The sequence shown here is derived from an EMBL/GenBank/DDBJ whole genome shotgun (WGS) entry which is preliminary data.</text>
</comment>
<accession>A0A151NIL2</accession>
<dbReference type="GO" id="GO:0005737">
    <property type="term" value="C:cytoplasm"/>
    <property type="evidence" value="ECO:0007669"/>
    <property type="project" value="UniProtKB-SubCell"/>
</dbReference>
<evidence type="ECO:0000256" key="5">
    <source>
        <dbReference type="ARBA" id="ARBA00022737"/>
    </source>
</evidence>
<evidence type="ECO:0000256" key="3">
    <source>
        <dbReference type="ARBA" id="ARBA00022490"/>
    </source>
</evidence>
<dbReference type="PANTHER" id="PTHR46021">
    <property type="entry name" value="ARF-GAP WITH DUAL PH DOMAIN-CONTAINING PROTEIN 1-LIKE PROTEIN"/>
    <property type="match status" value="1"/>
</dbReference>